<dbReference type="STRING" id="1122619.GCA_000373745_02119"/>
<proteinExistence type="inferred from homology"/>
<dbReference type="Proteomes" id="UP000594903">
    <property type="component" value="Chromosome"/>
</dbReference>
<dbReference type="SUPFAM" id="SSF51445">
    <property type="entry name" value="(Trans)glycosidases"/>
    <property type="match status" value="1"/>
</dbReference>
<dbReference type="EMBL" id="CP065725">
    <property type="protein sequence ID" value="QPT39520.1"/>
    <property type="molecule type" value="Genomic_DNA"/>
</dbReference>
<reference evidence="5 8" key="2">
    <citation type="submission" date="2020-12" db="EMBL/GenBank/DDBJ databases">
        <title>FDA dAtabase for Regulatory Grade micrObial Sequences (FDA-ARGOS): Supporting development and validation of Infectious Disease Dx tests.</title>
        <authorList>
            <person name="Sproer C."/>
            <person name="Gronow S."/>
            <person name="Severitt S."/>
            <person name="Schroder I."/>
            <person name="Tallon L."/>
            <person name="Sadzewicz L."/>
            <person name="Zhao X."/>
            <person name="Boylan J."/>
            <person name="Ott S."/>
            <person name="Bowen H."/>
            <person name="Vavikolanu K."/>
            <person name="Mehta A."/>
            <person name="Aluvathingal J."/>
            <person name="Nadendla S."/>
            <person name="Lowell S."/>
            <person name="Myers T."/>
            <person name="Yan Y."/>
            <person name="Sichtig H."/>
        </authorList>
    </citation>
    <scope>NUCLEOTIDE SEQUENCE [LARGE SCALE GENOMIC DNA]</scope>
    <source>
        <strain evidence="5 8">FDAARGOS_872</strain>
    </source>
</reference>
<reference evidence="6 7" key="1">
    <citation type="submission" date="2018-06" db="EMBL/GenBank/DDBJ databases">
        <authorList>
            <consortium name="Pathogen Informatics"/>
            <person name="Doyle S."/>
        </authorList>
    </citation>
    <scope>NUCLEOTIDE SEQUENCE [LARGE SCALE GENOMIC DNA]</scope>
    <source>
        <strain evidence="6 7">NCTC11997</strain>
    </source>
</reference>
<dbReference type="GO" id="GO:0030246">
    <property type="term" value="F:carbohydrate binding"/>
    <property type="evidence" value="ECO:0007669"/>
    <property type="project" value="InterPro"/>
</dbReference>
<dbReference type="PANTHER" id="PTHR43863">
    <property type="entry name" value="HYDROLASE, PUTATIVE (AFU_ORTHOLOGUE AFUA_1G03140)-RELATED"/>
    <property type="match status" value="1"/>
</dbReference>
<dbReference type="GO" id="GO:0005975">
    <property type="term" value="P:carbohydrate metabolic process"/>
    <property type="evidence" value="ECO:0007669"/>
    <property type="project" value="InterPro"/>
</dbReference>
<dbReference type="Gene3D" id="2.60.40.1760">
    <property type="entry name" value="glycosyl hydrolase (family 31)"/>
    <property type="match status" value="1"/>
</dbReference>
<gene>
    <name evidence="6" type="primary">yicI</name>
    <name evidence="5" type="ORF">I6G29_10220</name>
    <name evidence="6" type="ORF">NCTC11997_02113</name>
</gene>
<dbReference type="SUPFAM" id="SSF51011">
    <property type="entry name" value="Glycosyl hydrolase domain"/>
    <property type="match status" value="1"/>
</dbReference>
<evidence type="ECO:0000313" key="6">
    <source>
        <dbReference type="EMBL" id="SUA56536.1"/>
    </source>
</evidence>
<dbReference type="CDD" id="cd14752">
    <property type="entry name" value="GH31_N"/>
    <property type="match status" value="1"/>
</dbReference>
<keyword evidence="2 6" id="KW-0378">Hydrolase</keyword>
<dbReference type="SUPFAM" id="SSF74650">
    <property type="entry name" value="Galactose mutarotase-like"/>
    <property type="match status" value="1"/>
</dbReference>
<dbReference type="EC" id="3.2.1.177" evidence="6"/>
<evidence type="ECO:0000256" key="1">
    <source>
        <dbReference type="ARBA" id="ARBA00007806"/>
    </source>
</evidence>
<dbReference type="OrthoDB" id="176168at2"/>
<comment type="similarity">
    <text evidence="1 2">Belongs to the glycosyl hydrolase 31 family.</text>
</comment>
<evidence type="ECO:0000313" key="8">
    <source>
        <dbReference type="Proteomes" id="UP000594903"/>
    </source>
</evidence>
<dbReference type="Proteomes" id="UP000254603">
    <property type="component" value="Unassembled WGS sequence"/>
</dbReference>
<dbReference type="Pfam" id="PF21365">
    <property type="entry name" value="Glyco_hydro_31_3rd"/>
    <property type="match status" value="1"/>
</dbReference>
<protein>
    <submittedName>
        <fullName evidence="6">Alpha-xylosidase</fullName>
        <ecNumber evidence="6">3.2.1.177</ecNumber>
    </submittedName>
</protein>
<organism evidence="6 7">
    <name type="scientific">Oligella ureolytica</name>
    <dbReference type="NCBI Taxonomy" id="90244"/>
    <lineage>
        <taxon>Bacteria</taxon>
        <taxon>Pseudomonadati</taxon>
        <taxon>Pseudomonadota</taxon>
        <taxon>Betaproteobacteria</taxon>
        <taxon>Burkholderiales</taxon>
        <taxon>Alcaligenaceae</taxon>
        <taxon>Oligella</taxon>
    </lineage>
</organism>
<dbReference type="InterPro" id="IPR017853">
    <property type="entry name" value="GH"/>
</dbReference>
<accession>A0A378XH34</accession>
<evidence type="ECO:0000259" key="3">
    <source>
        <dbReference type="Pfam" id="PF01055"/>
    </source>
</evidence>
<evidence type="ECO:0000313" key="5">
    <source>
        <dbReference type="EMBL" id="QPT39520.1"/>
    </source>
</evidence>
<evidence type="ECO:0000256" key="2">
    <source>
        <dbReference type="RuleBase" id="RU361185"/>
    </source>
</evidence>
<feature type="domain" description="Glycoside hydrolase family 31 TIM barrel" evidence="3">
    <location>
        <begin position="266"/>
        <end position="576"/>
    </location>
</feature>
<keyword evidence="8" id="KW-1185">Reference proteome</keyword>
<dbReference type="GO" id="GO:0061634">
    <property type="term" value="F:alpha-D-xyloside xylohydrolase"/>
    <property type="evidence" value="ECO:0007669"/>
    <property type="project" value="UniProtKB-EC"/>
</dbReference>
<dbReference type="Gene3D" id="3.20.20.80">
    <property type="entry name" value="Glycosidases"/>
    <property type="match status" value="1"/>
</dbReference>
<dbReference type="InterPro" id="IPR048395">
    <property type="entry name" value="Glyco_hydro_31_C"/>
</dbReference>
<dbReference type="PANTHER" id="PTHR43863:SF2">
    <property type="entry name" value="MALTASE-GLUCOAMYLASE"/>
    <property type="match status" value="1"/>
</dbReference>
<dbReference type="InterPro" id="IPR011013">
    <property type="entry name" value="Gal_mutarotase_sf_dom"/>
</dbReference>
<dbReference type="Pfam" id="PF01055">
    <property type="entry name" value="Glyco_hydro_31_2nd"/>
    <property type="match status" value="1"/>
</dbReference>
<name>A0A378XH34_9BURK</name>
<sequence length="751" mass="84533">MIQFEELALVSKQGHSVEFSTGYQDYVLRIEAQAPGVFRFCCGSLKSLSLSETNERAKTRQELSVIPNDQPAELVVVEQEGSWLLAQKDCALLLSTHPFSLKLLKPTALQSEVDAEDADEQERSLEQDAIAAYADAEVLLQTSSAYDRSFVFDESWALMLDLPEEQPVYGLGATDQNFNRRSEEFVSDLAAFNFAPLAWSTHGWGLYLDGLDRSIHSVAAADDAHSYQLYTDNKCFDLYLFSGEPLVIFDQYTALTGRGGQPTLDAMGVGLEQLDGQSDEEFLTFAKQLRDHEVSINTLEYAWPGLAVIDNDRLSLDWDAERLEANTRAYFDKLKDNHWHAIVPTFPAIYVGTHLFEELQDRGWMIMDAEGDALRFSGTKHTGGKDYGLLDLTYKDAYNFWRDRHQQLLEHGQSLKTTTAIVELPDEASGRHNEEGALLRQLFPTLMEQSLYDGISAATTPPEGVVVHDQMNIASQRRPYLELPSFEGSWDGLNKLYRTLISVQNSCVPFVKHRIGRAGDEPMEADLYLRWLALSTFSGNFSFHAEVEQLPIYYDEDTQHLAKQWLSLRYRLIPYVLGIIEEGVRGGQPIQSSMPLAFPNDEMAAEFDQQFLFGPAVLIAPILDESGCAIVYLPANEAWWDLNTGERYEGGQVLEYHCGLDTIPAFGREGHMLAVGPTIAHLGEMNSARLLDEIWLFGMPLHNPVVMRNKIRVMQMQGSSYIKGLEGLKILPTDELEVKRRGAEVRISPVR</sequence>
<keyword evidence="2 6" id="KW-0326">Glycosidase</keyword>
<evidence type="ECO:0000313" key="7">
    <source>
        <dbReference type="Proteomes" id="UP000254603"/>
    </source>
</evidence>
<evidence type="ECO:0000259" key="4">
    <source>
        <dbReference type="Pfam" id="PF21365"/>
    </source>
</evidence>
<dbReference type="Gene3D" id="2.60.40.1180">
    <property type="entry name" value="Golgi alpha-mannosidase II"/>
    <property type="match status" value="1"/>
</dbReference>
<dbReference type="InterPro" id="IPR000322">
    <property type="entry name" value="Glyco_hydro_31_TIM"/>
</dbReference>
<dbReference type="AlphaFoldDB" id="A0A378XH34"/>
<dbReference type="EMBL" id="UGSB01000001">
    <property type="protein sequence ID" value="SUA56536.1"/>
    <property type="molecule type" value="Genomic_DNA"/>
</dbReference>
<feature type="domain" description="Glycosyl hydrolase family 31 C-terminal" evidence="4">
    <location>
        <begin position="587"/>
        <end position="673"/>
    </location>
</feature>
<dbReference type="InterPro" id="IPR013780">
    <property type="entry name" value="Glyco_hydro_b"/>
</dbReference>
<dbReference type="RefSeq" id="WP_018575303.1">
    <property type="nucleotide sequence ID" value="NZ_CP065725.1"/>
</dbReference>
<dbReference type="InterPro" id="IPR051816">
    <property type="entry name" value="Glycosyl_Hydrolase_31"/>
</dbReference>